<dbReference type="AlphaFoldDB" id="K0SQJ4"/>
<name>K0SQJ4_THAOC</name>
<proteinExistence type="predicted"/>
<dbReference type="EMBL" id="AGNL01013488">
    <property type="protein sequence ID" value="EJK67234.1"/>
    <property type="molecule type" value="Genomic_DNA"/>
</dbReference>
<dbReference type="Proteomes" id="UP000266841">
    <property type="component" value="Unassembled WGS sequence"/>
</dbReference>
<evidence type="ECO:0000313" key="1">
    <source>
        <dbReference type="EMBL" id="EJK67234.1"/>
    </source>
</evidence>
<accession>K0SQJ4</accession>
<feature type="non-terminal residue" evidence="1">
    <location>
        <position position="1"/>
    </location>
</feature>
<protein>
    <submittedName>
        <fullName evidence="1">Uncharacterized protein</fullName>
    </submittedName>
</protein>
<gene>
    <name evidence="1" type="ORF">THAOC_11763</name>
</gene>
<evidence type="ECO:0000313" key="2">
    <source>
        <dbReference type="Proteomes" id="UP000266841"/>
    </source>
</evidence>
<comment type="caution">
    <text evidence="1">The sequence shown here is derived from an EMBL/GenBank/DDBJ whole genome shotgun (WGS) entry which is preliminary data.</text>
</comment>
<keyword evidence="2" id="KW-1185">Reference proteome</keyword>
<reference evidence="1 2" key="1">
    <citation type="journal article" date="2012" name="Genome Biol.">
        <title>Genome and low-iron response of an oceanic diatom adapted to chronic iron limitation.</title>
        <authorList>
            <person name="Lommer M."/>
            <person name="Specht M."/>
            <person name="Roy A.S."/>
            <person name="Kraemer L."/>
            <person name="Andreson R."/>
            <person name="Gutowska M.A."/>
            <person name="Wolf J."/>
            <person name="Bergner S.V."/>
            <person name="Schilhabel M.B."/>
            <person name="Klostermeier U.C."/>
            <person name="Beiko R.G."/>
            <person name="Rosenstiel P."/>
            <person name="Hippler M."/>
            <person name="Laroche J."/>
        </authorList>
    </citation>
    <scope>NUCLEOTIDE SEQUENCE [LARGE SCALE GENOMIC DNA]</scope>
    <source>
        <strain evidence="1 2">CCMP1005</strain>
    </source>
</reference>
<sequence>GGDGDPTRSAADYFAAHTKAPATGPPATAPPNTLPRAIAVGADPESMLGGGRLE</sequence>
<organism evidence="1 2">
    <name type="scientific">Thalassiosira oceanica</name>
    <name type="common">Marine diatom</name>
    <dbReference type="NCBI Taxonomy" id="159749"/>
    <lineage>
        <taxon>Eukaryota</taxon>
        <taxon>Sar</taxon>
        <taxon>Stramenopiles</taxon>
        <taxon>Ochrophyta</taxon>
        <taxon>Bacillariophyta</taxon>
        <taxon>Coscinodiscophyceae</taxon>
        <taxon>Thalassiosirophycidae</taxon>
        <taxon>Thalassiosirales</taxon>
        <taxon>Thalassiosiraceae</taxon>
        <taxon>Thalassiosira</taxon>
    </lineage>
</organism>